<evidence type="ECO:0000256" key="6">
    <source>
        <dbReference type="ARBA" id="ARBA00022617"/>
    </source>
</evidence>
<evidence type="ECO:0000256" key="2">
    <source>
        <dbReference type="ARBA" id="ARBA00003690"/>
    </source>
</evidence>
<evidence type="ECO:0000256" key="3">
    <source>
        <dbReference type="ARBA" id="ARBA00004174"/>
    </source>
</evidence>
<name>A0A224XII9_9HEMI</name>
<dbReference type="GO" id="GO:0006805">
    <property type="term" value="P:xenobiotic metabolic process"/>
    <property type="evidence" value="ECO:0007669"/>
    <property type="project" value="TreeGrafter"/>
</dbReference>
<dbReference type="GO" id="GO:0006082">
    <property type="term" value="P:organic acid metabolic process"/>
    <property type="evidence" value="ECO:0007669"/>
    <property type="project" value="TreeGrafter"/>
</dbReference>
<protein>
    <submittedName>
        <fullName evidence="16">Putative cytochrome</fullName>
    </submittedName>
</protein>
<proteinExistence type="inferred from homology"/>
<evidence type="ECO:0000256" key="4">
    <source>
        <dbReference type="ARBA" id="ARBA00004406"/>
    </source>
</evidence>
<comment type="subcellular location">
    <subcellularLocation>
        <location evidence="4">Endoplasmic reticulum membrane</location>
        <topology evidence="4">Peripheral membrane protein</topology>
    </subcellularLocation>
    <subcellularLocation>
        <location evidence="3">Microsome membrane</location>
        <topology evidence="3">Peripheral membrane protein</topology>
    </subcellularLocation>
</comment>
<evidence type="ECO:0000256" key="7">
    <source>
        <dbReference type="ARBA" id="ARBA00022723"/>
    </source>
</evidence>
<evidence type="ECO:0000256" key="14">
    <source>
        <dbReference type="PIRSR" id="PIRSR602401-1"/>
    </source>
</evidence>
<keyword evidence="7 14" id="KW-0479">Metal-binding</keyword>
<evidence type="ECO:0000256" key="11">
    <source>
        <dbReference type="ARBA" id="ARBA00023004"/>
    </source>
</evidence>
<feature type="binding site" description="axial binding residue" evidence="14">
    <location>
        <position position="439"/>
    </location>
    <ligand>
        <name>heme</name>
        <dbReference type="ChEBI" id="CHEBI:30413"/>
    </ligand>
    <ligandPart>
        <name>Fe</name>
        <dbReference type="ChEBI" id="CHEBI:18248"/>
    </ligandPart>
</feature>
<dbReference type="PANTHER" id="PTHR24300">
    <property type="entry name" value="CYTOCHROME P450 508A4-RELATED"/>
    <property type="match status" value="1"/>
</dbReference>
<dbReference type="PRINTS" id="PR00463">
    <property type="entry name" value="EP450I"/>
</dbReference>
<dbReference type="GO" id="GO:0016712">
    <property type="term" value="F:oxidoreductase activity, acting on paired donors, with incorporation or reduction of molecular oxygen, reduced flavin or flavoprotein as one donor, and incorporation of one atom of oxygen"/>
    <property type="evidence" value="ECO:0007669"/>
    <property type="project" value="TreeGrafter"/>
</dbReference>
<evidence type="ECO:0000313" key="16">
    <source>
        <dbReference type="EMBL" id="JAW09638.1"/>
    </source>
</evidence>
<sequence length="504" mass="57842">MHLPDISCTPGLTWHLALLVGLLCIVWCIKENWRLPPGPWNLPVVGYLPFIDPQRPYITLTDLAAKYGPIYYIKLGCVKTVVITDPTVIKSALNRNDFTARANLYVTHGIMDGYGLIAAEGEKWKEQRKFVLNALKNLGMVKLVTKRNAMEQRILVGVRKAICDLSDCRGKPANSQEILLNSLGNVINSIVLGKTWRNKDPQWVYLKDLIKTGIHLVGITGAANFLPFLRWIPMYKESIKYLLDGMRSTHRIYGKLYDQKKEQDAEDDILSVYKKELMAGNSTHFSMKQMYHVLADLCGAGTDTTLATLRWFFLYLAVNIDIQKKVQEELDSVLKERDEPCLDDMQYLPYTEACLKEAQRIRSVVPLGIPHGTWTDTELEGYRIPKDTMILPLQWAVHMNPIAWQQPERFWPERFLDENNKANNKQTYFMPFQYGKRMCLGDELARMLLFLFGAGILKVFKVSVDEAPDILQGVCGITLEPGEHLLKFTFRKEPKIEYPPQVYY</sequence>
<dbReference type="GO" id="GO:0005506">
    <property type="term" value="F:iron ion binding"/>
    <property type="evidence" value="ECO:0007669"/>
    <property type="project" value="InterPro"/>
</dbReference>
<dbReference type="GO" id="GO:0008395">
    <property type="term" value="F:steroid hydroxylase activity"/>
    <property type="evidence" value="ECO:0007669"/>
    <property type="project" value="TreeGrafter"/>
</dbReference>
<dbReference type="InterPro" id="IPR036396">
    <property type="entry name" value="Cyt_P450_sf"/>
</dbReference>
<keyword evidence="6 14" id="KW-0349">Heme</keyword>
<accession>A0A224XII9</accession>
<dbReference type="GO" id="GO:0005789">
    <property type="term" value="C:endoplasmic reticulum membrane"/>
    <property type="evidence" value="ECO:0007669"/>
    <property type="project" value="UniProtKB-SubCell"/>
</dbReference>
<comment type="function">
    <text evidence="2">May be involved in the metabolism of insect hormones and in the breakdown of synthetic insecticides.</text>
</comment>
<reference evidence="16" key="1">
    <citation type="journal article" date="2018" name="PLoS Negl. Trop. Dis.">
        <title>An insight into the salivary gland and fat body transcriptome of Panstrongylus lignarius (Hemiptera: Heteroptera), the main vector of Chagas disease in Peru.</title>
        <authorList>
            <person name="Nevoa J.C."/>
            <person name="Mendes M.T."/>
            <person name="da Silva M.V."/>
            <person name="Soares S.C."/>
            <person name="Oliveira C.J.F."/>
            <person name="Ribeiro J.M.C."/>
        </authorList>
    </citation>
    <scope>NUCLEOTIDE SEQUENCE</scope>
</reference>
<keyword evidence="8" id="KW-0256">Endoplasmic reticulum</keyword>
<evidence type="ECO:0000256" key="13">
    <source>
        <dbReference type="ARBA" id="ARBA00023136"/>
    </source>
</evidence>
<dbReference type="EMBL" id="GFTR01006788">
    <property type="protein sequence ID" value="JAW09638.1"/>
    <property type="molecule type" value="Transcribed_RNA"/>
</dbReference>
<organism evidence="16">
    <name type="scientific">Panstrongylus lignarius</name>
    <dbReference type="NCBI Taxonomy" id="156445"/>
    <lineage>
        <taxon>Eukaryota</taxon>
        <taxon>Metazoa</taxon>
        <taxon>Ecdysozoa</taxon>
        <taxon>Arthropoda</taxon>
        <taxon>Hexapoda</taxon>
        <taxon>Insecta</taxon>
        <taxon>Pterygota</taxon>
        <taxon>Neoptera</taxon>
        <taxon>Paraneoptera</taxon>
        <taxon>Hemiptera</taxon>
        <taxon>Heteroptera</taxon>
        <taxon>Panheteroptera</taxon>
        <taxon>Cimicomorpha</taxon>
        <taxon>Reduviidae</taxon>
        <taxon>Triatominae</taxon>
        <taxon>Panstrongylus</taxon>
    </lineage>
</organism>
<dbReference type="Pfam" id="PF00067">
    <property type="entry name" value="p450"/>
    <property type="match status" value="1"/>
</dbReference>
<evidence type="ECO:0000256" key="10">
    <source>
        <dbReference type="ARBA" id="ARBA00023002"/>
    </source>
</evidence>
<dbReference type="Gene3D" id="1.10.630.10">
    <property type="entry name" value="Cytochrome P450"/>
    <property type="match status" value="1"/>
</dbReference>
<keyword evidence="15" id="KW-1133">Transmembrane helix</keyword>
<dbReference type="SUPFAM" id="SSF48264">
    <property type="entry name" value="Cytochrome P450"/>
    <property type="match status" value="1"/>
</dbReference>
<evidence type="ECO:0000256" key="8">
    <source>
        <dbReference type="ARBA" id="ARBA00022824"/>
    </source>
</evidence>
<keyword evidence="9" id="KW-0492">Microsome</keyword>
<keyword evidence="13 15" id="KW-0472">Membrane</keyword>
<dbReference type="GO" id="GO:0020037">
    <property type="term" value="F:heme binding"/>
    <property type="evidence" value="ECO:0007669"/>
    <property type="project" value="InterPro"/>
</dbReference>
<evidence type="ECO:0000256" key="15">
    <source>
        <dbReference type="SAM" id="Phobius"/>
    </source>
</evidence>
<dbReference type="InterPro" id="IPR050182">
    <property type="entry name" value="Cytochrome_P450_fam2"/>
</dbReference>
<keyword evidence="10" id="KW-0560">Oxidoreductase</keyword>
<evidence type="ECO:0000256" key="1">
    <source>
        <dbReference type="ARBA" id="ARBA00001971"/>
    </source>
</evidence>
<keyword evidence="15" id="KW-0812">Transmembrane</keyword>
<feature type="transmembrane region" description="Helical" evidence="15">
    <location>
        <begin position="12"/>
        <end position="29"/>
    </location>
</feature>
<evidence type="ECO:0000256" key="12">
    <source>
        <dbReference type="ARBA" id="ARBA00023033"/>
    </source>
</evidence>
<comment type="cofactor">
    <cofactor evidence="1 14">
        <name>heme</name>
        <dbReference type="ChEBI" id="CHEBI:30413"/>
    </cofactor>
</comment>
<dbReference type="InterPro" id="IPR002401">
    <property type="entry name" value="Cyt_P450_E_grp-I"/>
</dbReference>
<dbReference type="AlphaFoldDB" id="A0A224XII9"/>
<dbReference type="InterPro" id="IPR001128">
    <property type="entry name" value="Cyt_P450"/>
</dbReference>
<evidence type="ECO:0000256" key="5">
    <source>
        <dbReference type="ARBA" id="ARBA00010617"/>
    </source>
</evidence>
<dbReference type="PANTHER" id="PTHR24300:SF403">
    <property type="entry name" value="CYTOCHROME P450 306A1"/>
    <property type="match status" value="1"/>
</dbReference>
<keyword evidence="11 14" id="KW-0408">Iron</keyword>
<dbReference type="FunFam" id="1.10.630.10:FF:000238">
    <property type="entry name" value="Cytochrome P450 2A6"/>
    <property type="match status" value="1"/>
</dbReference>
<comment type="similarity">
    <text evidence="5">Belongs to the cytochrome P450 family.</text>
</comment>
<keyword evidence="12" id="KW-0503">Monooxygenase</keyword>
<evidence type="ECO:0000256" key="9">
    <source>
        <dbReference type="ARBA" id="ARBA00022848"/>
    </source>
</evidence>
<dbReference type="PRINTS" id="PR00385">
    <property type="entry name" value="P450"/>
</dbReference>